<dbReference type="Proteomes" id="UP000650424">
    <property type="component" value="Unassembled WGS sequence"/>
</dbReference>
<reference evidence="2 3" key="1">
    <citation type="submission" date="2020-08" db="EMBL/GenBank/DDBJ databases">
        <title>Novel species isolated from subtropical streams in China.</title>
        <authorList>
            <person name="Lu H."/>
        </authorList>
    </citation>
    <scope>NUCLEOTIDE SEQUENCE [LARGE SCALE GENOMIC DNA]</scope>
    <source>
        <strain evidence="2 3">CY18W</strain>
    </source>
</reference>
<feature type="transmembrane region" description="Helical" evidence="1">
    <location>
        <begin position="12"/>
        <end position="29"/>
    </location>
</feature>
<feature type="transmembrane region" description="Helical" evidence="1">
    <location>
        <begin position="73"/>
        <end position="91"/>
    </location>
</feature>
<name>A0ABR6ZX06_9BURK</name>
<gene>
    <name evidence="2" type="ORF">H8L32_23265</name>
</gene>
<feature type="transmembrane region" description="Helical" evidence="1">
    <location>
        <begin position="41"/>
        <end position="61"/>
    </location>
</feature>
<proteinExistence type="predicted"/>
<keyword evidence="1" id="KW-1133">Transmembrane helix</keyword>
<keyword evidence="1" id="KW-0812">Transmembrane</keyword>
<evidence type="ECO:0000313" key="2">
    <source>
        <dbReference type="EMBL" id="MBC3920403.1"/>
    </source>
</evidence>
<evidence type="ECO:0000256" key="1">
    <source>
        <dbReference type="SAM" id="Phobius"/>
    </source>
</evidence>
<accession>A0ABR6ZX06</accession>
<evidence type="ECO:0000313" key="3">
    <source>
        <dbReference type="Proteomes" id="UP000650424"/>
    </source>
</evidence>
<comment type="caution">
    <text evidence="2">The sequence shown here is derived from an EMBL/GenBank/DDBJ whole genome shotgun (WGS) entry which is preliminary data.</text>
</comment>
<organism evidence="2 3">
    <name type="scientific">Undibacterium hunanense</name>
    <dbReference type="NCBI Taxonomy" id="2762292"/>
    <lineage>
        <taxon>Bacteria</taxon>
        <taxon>Pseudomonadati</taxon>
        <taxon>Pseudomonadota</taxon>
        <taxon>Betaproteobacteria</taxon>
        <taxon>Burkholderiales</taxon>
        <taxon>Oxalobacteraceae</taxon>
        <taxon>Undibacterium</taxon>
    </lineage>
</organism>
<keyword evidence="3" id="KW-1185">Reference proteome</keyword>
<dbReference type="EMBL" id="JACOGF010000015">
    <property type="protein sequence ID" value="MBC3920403.1"/>
    <property type="molecule type" value="Genomic_DNA"/>
</dbReference>
<keyword evidence="1" id="KW-0472">Membrane</keyword>
<dbReference type="RefSeq" id="WP_186949911.1">
    <property type="nucleotide sequence ID" value="NZ_JACOGF010000015.1"/>
</dbReference>
<sequence>MIEIIFEIFGEVLLQLFAEILANCGGLAWNRRQQGPVNPWLAGLGYTVFGLVAGSVSLLIFPHHFIHAASARLLNLVLMPVGIGIVLALVAGWRSGGSARSPMNRFACGYLFALSMAIVRYVYTTSA</sequence>
<feature type="transmembrane region" description="Helical" evidence="1">
    <location>
        <begin position="103"/>
        <end position="123"/>
    </location>
</feature>
<protein>
    <submittedName>
        <fullName evidence="2">Uncharacterized protein</fullName>
    </submittedName>
</protein>